<feature type="transmembrane region" description="Helical" evidence="1">
    <location>
        <begin position="1207"/>
        <end position="1228"/>
    </location>
</feature>
<evidence type="ECO:0000313" key="2">
    <source>
        <dbReference type="EMBL" id="TGO02099.1"/>
    </source>
</evidence>
<feature type="transmembrane region" description="Helical" evidence="1">
    <location>
        <begin position="542"/>
        <end position="560"/>
    </location>
</feature>
<organism evidence="2 3">
    <name type="scientific">Candidatus Thiomargarita nelsonii</name>
    <dbReference type="NCBI Taxonomy" id="1003181"/>
    <lineage>
        <taxon>Bacteria</taxon>
        <taxon>Pseudomonadati</taxon>
        <taxon>Pseudomonadota</taxon>
        <taxon>Gammaproteobacteria</taxon>
        <taxon>Thiotrichales</taxon>
        <taxon>Thiotrichaceae</taxon>
        <taxon>Thiomargarita</taxon>
    </lineage>
</organism>
<keyword evidence="1" id="KW-0812">Transmembrane</keyword>
<keyword evidence="3" id="KW-1185">Reference proteome</keyword>
<feature type="transmembrane region" description="Helical" evidence="1">
    <location>
        <begin position="1268"/>
        <end position="1290"/>
    </location>
</feature>
<protein>
    <submittedName>
        <fullName evidence="2">Uncharacterized protein</fullName>
    </submittedName>
</protein>
<dbReference type="EMBL" id="JSZA02000226">
    <property type="protein sequence ID" value="TGO02099.1"/>
    <property type="molecule type" value="Genomic_DNA"/>
</dbReference>
<comment type="caution">
    <text evidence="2">The sequence shown here is derived from an EMBL/GenBank/DDBJ whole genome shotgun (WGS) entry which is preliminary data.</text>
</comment>
<evidence type="ECO:0000313" key="3">
    <source>
        <dbReference type="Proteomes" id="UP000030428"/>
    </source>
</evidence>
<keyword evidence="1" id="KW-1133">Transmembrane helix</keyword>
<feature type="transmembrane region" description="Helical" evidence="1">
    <location>
        <begin position="653"/>
        <end position="674"/>
    </location>
</feature>
<feature type="transmembrane region" description="Helical" evidence="1">
    <location>
        <begin position="1128"/>
        <end position="1150"/>
    </location>
</feature>
<name>A0A4E0QLA4_9GAMM</name>
<proteinExistence type="predicted"/>
<dbReference type="Proteomes" id="UP000030428">
    <property type="component" value="Unassembled WGS sequence"/>
</dbReference>
<accession>A0A4E0QLA4</accession>
<gene>
    <name evidence="2" type="ORF">PN36_30475</name>
</gene>
<keyword evidence="1" id="KW-0472">Membrane</keyword>
<sequence length="1313" mass="148088">MTKKHFIFIGVACIILSIAPRADTIPPPLLPWVQWVSHDHQDCPPQYNQSPKKGGLKGFCRWPTQLNLKVNATQAEFTQKWQVNSPGWIALPGSAKYWPQSVQINDTPALVAERKGIPSLFVPKGLLTIQGQFHWERPPKFLQIPANTGLIALTINDTPVTLPQLDTQGRLWLHQRSDHQTAVENRLDMRVYRRIIDDIPLQIITRIEMDIAGQQREIVLGPVKLNFAIAMSLNSPLPARLEADGHLRLQVRPGSWTITLHTRQVGTANQLTLAASQGQWVDEEIWVFEARHDLRLVEVNGVTAIDPQQTALPSDWRKFPAYQVKTGDLLKIIEKRRGDPEPAPDQLILQRDFWLDFDGQGYSVQDRIRGTMTRGWRLEMAKPAILGRVAVNGHNQFITQLEKSQQTGIEVRRGVISIVADSRLEGAVTQLPAVGWAHDFQKVIATLHLPPGWRLLNATGVDQVPDTWLKQWTLLDLFIVLIMAAAIGKLWHWGWGILTLVTMILIYHEAYAPHWVWLNIIAAIALLRVLPVLGWFSRSVRFYRNLSLIGLLIIALPFMMQQVRQGIYPQLEHPSKPLQGHEKRLTRAYGVSIKETISIKPQEMLRIDPNAQVQTGPGLPQWKWHSITMGWSGPSLQNQSIHLWLLSPTINSILSGVRVLLVAILAAFLLWVSWGTGSRLLFKANPLPLLLVGVLLSLPLISQAETFPPQPLLDELEKRLLAPPDCLPHCASSPRLQLELDNNHLTARMEIHSLTSTAVPLPGATKQWLPQQVLLNGEPAQALLRNGQIWLNVTKGIHQVQLAGTLPKRHTIQLPLPLKPHFVEIKATGWRVEGVHKNGIADEQLQFTREQGESLAELEMGNLPPFVQIERTLLLGLEWQIETRVIRKTPKGSAIVLEIPLLKGESVTSENVRVKEGKALINLSPQKSETSWISVFEKQNTITLTAPDNLVRSEVWRLDASAIWHVEIEGIPVVHHQAKGRWLPQWRPWPGETLTLHLSRPKGVTGQVLTIDRSQLIVSPGQRSTDNQLLLKLRSSRGLQHKIKLPENAQLQSVKINGKSKPIRQEGQFVTLPIMPGEQQIDLRFQQTMGMSQQFYTPRIELGIDSVNTHIEVKMPKERWILFTGGKAIGPAVMIWGILIVIILASVGLGQISLTPLKTHHWLLLGVVLSQVPVPLMLCVVAWFMALGWRAQMSHDISALKFDATQIGLGLLTIIALSSLLFAIQLGLLGHPNMHIAGNGSDSDYLRWYEDRTTGILPQVWVYSWSMWIYRIAMLLWALWLSFALLRWLGWGWACFSTHRLWKTLWTKKAVSV</sequence>
<feature type="transmembrane region" description="Helical" evidence="1">
    <location>
        <begin position="1162"/>
        <end position="1186"/>
    </location>
</feature>
<reference evidence="2 3" key="1">
    <citation type="journal article" date="2016" name="Front. Microbiol.">
        <title>Single-Cell (Meta-)Genomics of a Dimorphic Candidatus Thiomargarita nelsonii Reveals Genomic Plasticity.</title>
        <authorList>
            <person name="Flood B.E."/>
            <person name="Fliss P."/>
            <person name="Jones D.S."/>
            <person name="Dick G.J."/>
            <person name="Jain S."/>
            <person name="Kaster A.K."/>
            <person name="Winkel M."/>
            <person name="Mussmann M."/>
            <person name="Bailey J."/>
        </authorList>
    </citation>
    <scope>NUCLEOTIDE SEQUENCE [LARGE SCALE GENOMIC DNA]</scope>
    <source>
        <strain evidence="2">Hydrate Ridge</strain>
    </source>
</reference>
<evidence type="ECO:0000256" key="1">
    <source>
        <dbReference type="SAM" id="Phobius"/>
    </source>
</evidence>
<feature type="transmembrane region" description="Helical" evidence="1">
    <location>
        <begin position="515"/>
        <end position="536"/>
    </location>
</feature>